<feature type="domain" description="PPIase cyclophilin-type" evidence="1">
    <location>
        <begin position="1"/>
        <end position="188"/>
    </location>
</feature>
<dbReference type="SUPFAM" id="SSF52540">
    <property type="entry name" value="P-loop containing nucleoside triphosphate hydrolases"/>
    <property type="match status" value="1"/>
</dbReference>
<dbReference type="Gene3D" id="2.40.100.10">
    <property type="entry name" value="Cyclophilin-like"/>
    <property type="match status" value="1"/>
</dbReference>
<dbReference type="InterPro" id="IPR052807">
    <property type="entry name" value="Mito_transl_resp_regulator"/>
</dbReference>
<dbReference type="InterPro" id="IPR002130">
    <property type="entry name" value="Cyclophilin-type_PPIase_dom"/>
</dbReference>
<dbReference type="GO" id="GO:0006457">
    <property type="term" value="P:protein folding"/>
    <property type="evidence" value="ECO:0007669"/>
    <property type="project" value="InterPro"/>
</dbReference>
<dbReference type="Gene3D" id="3.40.50.300">
    <property type="entry name" value="P-loop containing nucleotide triphosphate hydrolases"/>
    <property type="match status" value="1"/>
</dbReference>
<evidence type="ECO:0000313" key="3">
    <source>
        <dbReference type="Proteomes" id="UP000677054"/>
    </source>
</evidence>
<dbReference type="InterPro" id="IPR048422">
    <property type="entry name" value="NOA1/YqeH-like_C"/>
</dbReference>
<accession>A0A7R8X1C5</accession>
<dbReference type="EMBL" id="LR899712">
    <property type="protein sequence ID" value="CAD7241926.1"/>
    <property type="molecule type" value="Genomic_DNA"/>
</dbReference>
<evidence type="ECO:0000313" key="2">
    <source>
        <dbReference type="EMBL" id="CAD7241926.1"/>
    </source>
</evidence>
<dbReference type="Proteomes" id="UP000677054">
    <property type="component" value="Unassembled WGS sequence"/>
</dbReference>
<dbReference type="PANTHER" id="PTHR46406">
    <property type="entry name" value="NITRIC OXIDE-ASSOCIATED PROTEIN 1"/>
    <property type="match status" value="1"/>
</dbReference>
<dbReference type="InterPro" id="IPR020892">
    <property type="entry name" value="Cyclophilin-type_PPIase_CS"/>
</dbReference>
<protein>
    <recommendedName>
        <fullName evidence="1">PPIase cyclophilin-type domain-containing protein</fullName>
    </recommendedName>
</protein>
<dbReference type="PANTHER" id="PTHR46406:SF1">
    <property type="entry name" value="NITRIC OXIDE-ASSOCIATED PROTEIN 1"/>
    <property type="match status" value="1"/>
</dbReference>
<sequence length="468" mass="52950">MPREKEIGRMIFELYEDVVPKTAENFRQFCTGEYRKDGVPIGYKGATFHRVIKDFMIQGGDFVNDSAIPGYLPHEYFTKIPPRNLSSTLCQRCYFLKHHNVALNVNVPPESYAEIISPIRNKTALILLIVDLVDFPCSFFPTILQIVGHKRPLFIVGNKVDLIPQDSDGYLQRIKRSIFDTLVSAGVSPSNIKDIAVISAKTGYGIEDLITQIHNMWGSKGHLGRTFRENPSVVRPDPFEFKVEDPSEMNTESEDKLDPQSKHYFYSQWCYDTPGTVNFDQIINILTAEELMLTLPKSILNPRTFRFWPNHTYFLAGLARIDFHGYTDDSSDGILITFFASQYLPIVYTLTSDAQSFYDENLGTEVLLVPRDNQKGRLDSWPRMGSTTVQVEGVGLRESAADIVLSSAGWVSVTIPEGKRCIFEVHTPGGRGVFLRQPPMLPFAVNLKGSSVKKTPAFRLSRPYTPRE</sequence>
<dbReference type="OrthoDB" id="1696305at2759"/>
<reference evidence="2" key="1">
    <citation type="submission" date="2020-11" db="EMBL/GenBank/DDBJ databases">
        <authorList>
            <person name="Tran Van P."/>
        </authorList>
    </citation>
    <scope>NUCLEOTIDE SEQUENCE</scope>
</reference>
<dbReference type="GO" id="GO:0003755">
    <property type="term" value="F:peptidyl-prolyl cis-trans isomerase activity"/>
    <property type="evidence" value="ECO:0007669"/>
    <property type="project" value="InterPro"/>
</dbReference>
<dbReference type="PROSITE" id="PS00170">
    <property type="entry name" value="CSA_PPIASE_1"/>
    <property type="match status" value="1"/>
</dbReference>
<gene>
    <name evidence="2" type="ORF">DSTB1V02_LOCUS1902</name>
</gene>
<dbReference type="CDD" id="cd01855">
    <property type="entry name" value="YqeH"/>
    <property type="match status" value="1"/>
</dbReference>
<dbReference type="AlphaFoldDB" id="A0A7R8X1C5"/>
<dbReference type="Pfam" id="PF21516">
    <property type="entry name" value="YqeH-like_C"/>
    <property type="match status" value="1"/>
</dbReference>
<proteinExistence type="predicted"/>
<evidence type="ECO:0000259" key="1">
    <source>
        <dbReference type="PROSITE" id="PS50072"/>
    </source>
</evidence>
<name>A0A7R8X1C5_9CRUS</name>
<dbReference type="SUPFAM" id="SSF50891">
    <property type="entry name" value="Cyclophilin-like"/>
    <property type="match status" value="1"/>
</dbReference>
<keyword evidence="3" id="KW-1185">Reference proteome</keyword>
<dbReference type="PROSITE" id="PS50072">
    <property type="entry name" value="CSA_PPIASE_2"/>
    <property type="match status" value="1"/>
</dbReference>
<dbReference type="InterPro" id="IPR029000">
    <property type="entry name" value="Cyclophilin-like_dom_sf"/>
</dbReference>
<dbReference type="PRINTS" id="PR00153">
    <property type="entry name" value="CSAPPISMRASE"/>
</dbReference>
<dbReference type="Pfam" id="PF00160">
    <property type="entry name" value="Pro_isomerase"/>
    <property type="match status" value="1"/>
</dbReference>
<dbReference type="InterPro" id="IPR027417">
    <property type="entry name" value="P-loop_NTPase"/>
</dbReference>
<dbReference type="EMBL" id="CAJPEV010000195">
    <property type="protein sequence ID" value="CAG0882162.1"/>
    <property type="molecule type" value="Genomic_DNA"/>
</dbReference>
<organism evidence="2">
    <name type="scientific">Darwinula stevensoni</name>
    <dbReference type="NCBI Taxonomy" id="69355"/>
    <lineage>
        <taxon>Eukaryota</taxon>
        <taxon>Metazoa</taxon>
        <taxon>Ecdysozoa</taxon>
        <taxon>Arthropoda</taxon>
        <taxon>Crustacea</taxon>
        <taxon>Oligostraca</taxon>
        <taxon>Ostracoda</taxon>
        <taxon>Podocopa</taxon>
        <taxon>Podocopida</taxon>
        <taxon>Darwinulocopina</taxon>
        <taxon>Darwinuloidea</taxon>
        <taxon>Darwinulidae</taxon>
        <taxon>Darwinula</taxon>
    </lineage>
</organism>